<feature type="domain" description="EGF-like" evidence="3">
    <location>
        <begin position="474"/>
        <end position="505"/>
    </location>
</feature>
<dbReference type="Proteomes" id="UP000691718">
    <property type="component" value="Unassembled WGS sequence"/>
</dbReference>
<feature type="domain" description="EGF-like" evidence="3">
    <location>
        <begin position="539"/>
        <end position="578"/>
    </location>
</feature>
<evidence type="ECO:0000313" key="5">
    <source>
        <dbReference type="Proteomes" id="UP000691718"/>
    </source>
</evidence>
<feature type="domain" description="EGF-like" evidence="3">
    <location>
        <begin position="131"/>
        <end position="162"/>
    </location>
</feature>
<feature type="domain" description="EGF-like" evidence="3">
    <location>
        <begin position="95"/>
        <end position="128"/>
    </location>
</feature>
<name>A0A8S3YAF5_PARAO</name>
<organism evidence="4 5">
    <name type="scientific">Parnassius apollo</name>
    <name type="common">Apollo butterfly</name>
    <name type="synonym">Papilio apollo</name>
    <dbReference type="NCBI Taxonomy" id="110799"/>
    <lineage>
        <taxon>Eukaryota</taxon>
        <taxon>Metazoa</taxon>
        <taxon>Ecdysozoa</taxon>
        <taxon>Arthropoda</taxon>
        <taxon>Hexapoda</taxon>
        <taxon>Insecta</taxon>
        <taxon>Pterygota</taxon>
        <taxon>Neoptera</taxon>
        <taxon>Endopterygota</taxon>
        <taxon>Lepidoptera</taxon>
        <taxon>Glossata</taxon>
        <taxon>Ditrysia</taxon>
        <taxon>Papilionoidea</taxon>
        <taxon>Papilionidae</taxon>
        <taxon>Parnassiinae</taxon>
        <taxon>Parnassini</taxon>
        <taxon>Parnassius</taxon>
        <taxon>Parnassius</taxon>
    </lineage>
</organism>
<feature type="domain" description="EGF-like" evidence="3">
    <location>
        <begin position="403"/>
        <end position="434"/>
    </location>
</feature>
<keyword evidence="5" id="KW-1185">Reference proteome</keyword>
<keyword evidence="2" id="KW-0732">Signal</keyword>
<feature type="domain" description="EGF-like" evidence="3">
    <location>
        <begin position="580"/>
        <end position="613"/>
    </location>
</feature>
<feature type="domain" description="EGF-like" evidence="3">
    <location>
        <begin position="615"/>
        <end position="645"/>
    </location>
</feature>
<feature type="domain" description="EGF-like" evidence="3">
    <location>
        <begin position="244"/>
        <end position="273"/>
    </location>
</feature>
<dbReference type="SMART" id="SM00181">
    <property type="entry name" value="EGF"/>
    <property type="match status" value="14"/>
</dbReference>
<evidence type="ECO:0000313" key="4">
    <source>
        <dbReference type="EMBL" id="CAG5052654.1"/>
    </source>
</evidence>
<keyword evidence="1" id="KW-0472">Membrane</keyword>
<accession>A0A8S3YAF5</accession>
<feature type="domain" description="EGF-like" evidence="3">
    <location>
        <begin position="275"/>
        <end position="308"/>
    </location>
</feature>
<evidence type="ECO:0000256" key="2">
    <source>
        <dbReference type="SAM" id="SignalP"/>
    </source>
</evidence>
<dbReference type="EMBL" id="CAJQZP010001531">
    <property type="protein sequence ID" value="CAG5052654.1"/>
    <property type="molecule type" value="Genomic_DNA"/>
</dbReference>
<comment type="caution">
    <text evidence="4">The sequence shown here is derived from an EMBL/GenBank/DDBJ whole genome shotgun (WGS) entry which is preliminary data.</text>
</comment>
<sequence length="786" mass="84815">MSSVKIVLVLLVLCCVDMLGSADALQQDAEGVCVVKTSTRRTRAKTFAAQIKKMCGKRKCVVRKTKVEVFTVTKNQTVCCNGYGYRSEDDSCTPLCSTGCNGGRCVAPDVCHCDPPATLDEEHKNACIMPTCAPPCVNGACVANDTCQCNTGFIEYNSTHCYHCDPGYAIDMTFNCAPICDQPCVNGHCIGPNICGCPFGYKLKDTFTCEPICDSPCINSTCTAPNVCSCFQGYTDVNSTCVPRCISCDNGQCVGPNVCVCNDGFIKADGGCLPTCDETCVNGVCSGPNTCSCNEGYVKDNSSYSRCFKPCSGECKEGCDENGTCIDCSVPTRIRKQVRGRGKTPVKPTYKLVCCDGWMYDVATQKCVFHCRFGCERGKCVGPNKCSCDPPLILENNKCVDPVCDPPCVNGKCGGNNICLCDPGYEKVNTTHCAPVCLPGYEHPCFNGSCKATNNMTAWDTDAVNSDLFTCIPKCAQDCINGACVAPDVCKCHEGYTNESQWQCSPVCDYCENGTCVAPNECQCFDGYSKKDGKTCTPDCETPCEHGVCTAPDVCTCDSGYELQYTITNNNITQETCQPVCSEVCINGHCESPDTCACDPGFIRKDIHPSICYKLCPGLCENGVCTLSGKCDCQRGYVLENETCIAMTPVNCETCGGNCTTEDICWCSNDRPCFFPAEVESAEIASSTMLAGLGLTWMVGGAVGLLLLILVIVVIGQMWRKRKEYPTNEGNNFSSVAYTVPNTLLKVREDIKPENDYDVVDDQDPTKAAGEALLEETTVIDDKMYD</sequence>
<proteinExistence type="predicted"/>
<feature type="signal peptide" evidence="2">
    <location>
        <begin position="1"/>
        <end position="22"/>
    </location>
</feature>
<feature type="domain" description="EGF-like" evidence="3">
    <location>
        <begin position="179"/>
        <end position="210"/>
    </location>
</feature>
<dbReference type="PANTHER" id="PTHR24047">
    <property type="entry name" value="FI01909P-RELATED"/>
    <property type="match status" value="1"/>
</dbReference>
<feature type="domain" description="EGF-like" evidence="3">
    <location>
        <begin position="314"/>
        <end position="368"/>
    </location>
</feature>
<evidence type="ECO:0000256" key="1">
    <source>
        <dbReference type="SAM" id="Phobius"/>
    </source>
</evidence>
<dbReference type="AlphaFoldDB" id="A0A8S3YAF5"/>
<gene>
    <name evidence="4" type="ORF">PAPOLLO_LOCUS25439</name>
</gene>
<feature type="domain" description="EGF-like" evidence="3">
    <location>
        <begin position="212"/>
        <end position="242"/>
    </location>
</feature>
<feature type="chain" id="PRO_5035741396" evidence="2">
    <location>
        <begin position="23"/>
        <end position="786"/>
    </location>
</feature>
<dbReference type="InterPro" id="IPR053255">
    <property type="entry name" value="EGF-like_domain"/>
</dbReference>
<feature type="domain" description="EGF-like" evidence="3">
    <location>
        <begin position="507"/>
        <end position="537"/>
    </location>
</feature>
<feature type="transmembrane region" description="Helical" evidence="1">
    <location>
        <begin position="689"/>
        <end position="715"/>
    </location>
</feature>
<keyword evidence="1" id="KW-1133">Transmembrane helix</keyword>
<dbReference type="PANTHER" id="PTHR24047:SF29">
    <property type="entry name" value="EATER-RELATED"/>
    <property type="match status" value="1"/>
</dbReference>
<keyword evidence="1" id="KW-0812">Transmembrane</keyword>
<dbReference type="InterPro" id="IPR000742">
    <property type="entry name" value="EGF"/>
</dbReference>
<evidence type="ECO:0000259" key="3">
    <source>
        <dbReference type="SMART" id="SM00181"/>
    </source>
</evidence>
<protein>
    <submittedName>
        <fullName evidence="4">(apollo) hypothetical protein</fullName>
    </submittedName>
</protein>
<reference evidence="4" key="1">
    <citation type="submission" date="2021-04" db="EMBL/GenBank/DDBJ databases">
        <authorList>
            <person name="Tunstrom K."/>
        </authorList>
    </citation>
    <scope>NUCLEOTIDE SEQUENCE</scope>
</reference>
<feature type="domain" description="EGF-like" evidence="3">
    <location>
        <begin position="370"/>
        <end position="400"/>
    </location>
</feature>
<dbReference type="OrthoDB" id="10268124at2759"/>